<dbReference type="GO" id="GO:0016491">
    <property type="term" value="F:oxidoreductase activity"/>
    <property type="evidence" value="ECO:0007669"/>
    <property type="project" value="InterPro"/>
</dbReference>
<organism evidence="2 3">
    <name type="scientific">Micromonospora chaiyaphumensis</name>
    <dbReference type="NCBI Taxonomy" id="307119"/>
    <lineage>
        <taxon>Bacteria</taxon>
        <taxon>Bacillati</taxon>
        <taxon>Actinomycetota</taxon>
        <taxon>Actinomycetes</taxon>
        <taxon>Micromonosporales</taxon>
        <taxon>Micromonosporaceae</taxon>
        <taxon>Micromonospora</taxon>
    </lineage>
</organism>
<proteinExistence type="predicted"/>
<dbReference type="PANTHER" id="PTHR30543:SF21">
    <property type="entry name" value="NAD(P)H-DEPENDENT FMN REDUCTASE LOT6"/>
    <property type="match status" value="1"/>
</dbReference>
<dbReference type="AlphaFoldDB" id="A0A1C4VYD4"/>
<feature type="domain" description="NADPH-dependent FMN reductase-like" evidence="1">
    <location>
        <begin position="6"/>
        <end position="148"/>
    </location>
</feature>
<evidence type="ECO:0000259" key="1">
    <source>
        <dbReference type="Pfam" id="PF03358"/>
    </source>
</evidence>
<name>A0A1C4VYD4_9ACTN</name>
<dbReference type="InterPro" id="IPR005025">
    <property type="entry name" value="FMN_Rdtase-like_dom"/>
</dbReference>
<dbReference type="Pfam" id="PF03358">
    <property type="entry name" value="FMN_red"/>
    <property type="match status" value="1"/>
</dbReference>
<evidence type="ECO:0000313" key="2">
    <source>
        <dbReference type="EMBL" id="SCE88958.1"/>
    </source>
</evidence>
<dbReference type="GO" id="GO:0005829">
    <property type="term" value="C:cytosol"/>
    <property type="evidence" value="ECO:0007669"/>
    <property type="project" value="TreeGrafter"/>
</dbReference>
<dbReference type="PANTHER" id="PTHR30543">
    <property type="entry name" value="CHROMATE REDUCTASE"/>
    <property type="match status" value="1"/>
</dbReference>
<dbReference type="GO" id="GO:0010181">
    <property type="term" value="F:FMN binding"/>
    <property type="evidence" value="ECO:0007669"/>
    <property type="project" value="TreeGrafter"/>
</dbReference>
<evidence type="ECO:0000313" key="3">
    <source>
        <dbReference type="Proteomes" id="UP000199629"/>
    </source>
</evidence>
<keyword evidence="3" id="KW-1185">Reference proteome</keyword>
<gene>
    <name evidence="2" type="ORF">GA0070214_10327</name>
</gene>
<protein>
    <submittedName>
        <fullName evidence="2">NAD(P)H-dependent FMN reductase</fullName>
    </submittedName>
</protein>
<dbReference type="InterPro" id="IPR050712">
    <property type="entry name" value="NAD(P)H-dep_reductase"/>
</dbReference>
<dbReference type="InterPro" id="IPR029039">
    <property type="entry name" value="Flavoprotein-like_sf"/>
</dbReference>
<reference evidence="3" key="1">
    <citation type="submission" date="2016-06" db="EMBL/GenBank/DDBJ databases">
        <authorList>
            <person name="Varghese N."/>
            <person name="Submissions Spin"/>
        </authorList>
    </citation>
    <scope>NUCLEOTIDE SEQUENCE [LARGE SCALE GENOMIC DNA]</scope>
    <source>
        <strain evidence="3">DSM 45246</strain>
    </source>
</reference>
<dbReference type="SUPFAM" id="SSF52218">
    <property type="entry name" value="Flavoproteins"/>
    <property type="match status" value="1"/>
</dbReference>
<sequence length="196" mass="21901">MPTLQIIIASTRPGRLGLPVAEWIHAAAVKHGGFDQVELVDLAEWNLPFMDEPHHPRLRRYEHQHTRDWSATIDRADAFLIVMPEYNFGYTAPLKNAIDYLAHEWAYKPVGLVSYGGVSAGTRAAQMIKQVLTTLKMTPIPEAVHIPFVAQFIGDDGALRPNETMDASAEAMLEELVHWTAALTPLRERARQRAAG</sequence>
<dbReference type="Proteomes" id="UP000199629">
    <property type="component" value="Unassembled WGS sequence"/>
</dbReference>
<dbReference type="RefSeq" id="WP_091261565.1">
    <property type="nucleotide sequence ID" value="NZ_FMCS01000003.1"/>
</dbReference>
<dbReference type="Gene3D" id="3.40.50.360">
    <property type="match status" value="1"/>
</dbReference>
<dbReference type="EMBL" id="FMCS01000003">
    <property type="protein sequence ID" value="SCE88958.1"/>
    <property type="molecule type" value="Genomic_DNA"/>
</dbReference>
<accession>A0A1C4VYD4</accession>